<comment type="caution">
    <text evidence="1">The sequence shown here is derived from an EMBL/GenBank/DDBJ whole genome shotgun (WGS) entry which is preliminary data.</text>
</comment>
<name>A0ACC0FYL2_9ERIC</name>
<dbReference type="EMBL" id="CM045769">
    <property type="protein sequence ID" value="KAI7993765.1"/>
    <property type="molecule type" value="Genomic_DNA"/>
</dbReference>
<evidence type="ECO:0000313" key="2">
    <source>
        <dbReference type="Proteomes" id="UP001060215"/>
    </source>
</evidence>
<dbReference type="Proteomes" id="UP001060215">
    <property type="component" value="Chromosome 12"/>
</dbReference>
<sequence length="243" mass="27532">MNSERLASFQIQEVSMAEIRTWRQFRGGGSKEKDNALDLPKYPEQQPDASVPGRPIVLNLAIMDQSSQTERMWRQLQRWCQSTSESKPPTPSITELLPLEFQYQEPELPIEESPAEIKHTRVEESTQTTEQQANLSGGQKQIKSQPKIITDFNMPIAPQKLERIATRASKCEGHGQVHAETREATRCIITALASKTEQATKKLPNMGTLRVKIETIEELIQRGVRNQNPMVSGYSSKNENKFS</sequence>
<accession>A0ACC0FYL2</accession>
<reference evidence="1 2" key="1">
    <citation type="journal article" date="2022" name="Plant J.">
        <title>Chromosome-level genome of Camellia lanceoleosa provides a valuable resource for understanding genome evolution and self-incompatibility.</title>
        <authorList>
            <person name="Gong W."/>
            <person name="Xiao S."/>
            <person name="Wang L."/>
            <person name="Liao Z."/>
            <person name="Chang Y."/>
            <person name="Mo W."/>
            <person name="Hu G."/>
            <person name="Li W."/>
            <person name="Zhao G."/>
            <person name="Zhu H."/>
            <person name="Hu X."/>
            <person name="Ji K."/>
            <person name="Xiang X."/>
            <person name="Song Q."/>
            <person name="Yuan D."/>
            <person name="Jin S."/>
            <person name="Zhang L."/>
        </authorList>
    </citation>
    <scope>NUCLEOTIDE SEQUENCE [LARGE SCALE GENOMIC DNA]</scope>
    <source>
        <strain evidence="1">SQ_2022a</strain>
    </source>
</reference>
<evidence type="ECO:0000313" key="1">
    <source>
        <dbReference type="EMBL" id="KAI7993765.1"/>
    </source>
</evidence>
<gene>
    <name evidence="1" type="ORF">LOK49_LG11G01018</name>
</gene>
<protein>
    <submittedName>
        <fullName evidence="1">Uncharacterized protein</fullName>
    </submittedName>
</protein>
<organism evidence="1 2">
    <name type="scientific">Camellia lanceoleosa</name>
    <dbReference type="NCBI Taxonomy" id="1840588"/>
    <lineage>
        <taxon>Eukaryota</taxon>
        <taxon>Viridiplantae</taxon>
        <taxon>Streptophyta</taxon>
        <taxon>Embryophyta</taxon>
        <taxon>Tracheophyta</taxon>
        <taxon>Spermatophyta</taxon>
        <taxon>Magnoliopsida</taxon>
        <taxon>eudicotyledons</taxon>
        <taxon>Gunneridae</taxon>
        <taxon>Pentapetalae</taxon>
        <taxon>asterids</taxon>
        <taxon>Ericales</taxon>
        <taxon>Theaceae</taxon>
        <taxon>Camellia</taxon>
    </lineage>
</organism>
<keyword evidence="2" id="KW-1185">Reference proteome</keyword>
<proteinExistence type="predicted"/>